<organism evidence="1">
    <name type="scientific">Arundo donax</name>
    <name type="common">Giant reed</name>
    <name type="synonym">Donax arundinaceus</name>
    <dbReference type="NCBI Taxonomy" id="35708"/>
    <lineage>
        <taxon>Eukaryota</taxon>
        <taxon>Viridiplantae</taxon>
        <taxon>Streptophyta</taxon>
        <taxon>Embryophyta</taxon>
        <taxon>Tracheophyta</taxon>
        <taxon>Spermatophyta</taxon>
        <taxon>Magnoliopsida</taxon>
        <taxon>Liliopsida</taxon>
        <taxon>Poales</taxon>
        <taxon>Poaceae</taxon>
        <taxon>PACMAD clade</taxon>
        <taxon>Arundinoideae</taxon>
        <taxon>Arundineae</taxon>
        <taxon>Arundo</taxon>
    </lineage>
</organism>
<evidence type="ECO:0000313" key="1">
    <source>
        <dbReference type="EMBL" id="JAD25358.1"/>
    </source>
</evidence>
<sequence>MLIGQNNNGLHIVGKVANGIILHQKIDKLLEPMFRM</sequence>
<name>A0A0A8YIM2_ARUDO</name>
<accession>A0A0A8YIM2</accession>
<reference evidence="1" key="1">
    <citation type="submission" date="2014-09" db="EMBL/GenBank/DDBJ databases">
        <authorList>
            <person name="Magalhaes I.L.F."/>
            <person name="Oliveira U."/>
            <person name="Santos F.R."/>
            <person name="Vidigal T.H.D.A."/>
            <person name="Brescovit A.D."/>
            <person name="Santos A.J."/>
        </authorList>
    </citation>
    <scope>NUCLEOTIDE SEQUENCE</scope>
    <source>
        <tissue evidence="1">Shoot tissue taken approximately 20 cm above the soil surface</tissue>
    </source>
</reference>
<proteinExistence type="predicted"/>
<reference evidence="1" key="2">
    <citation type="journal article" date="2015" name="Data Brief">
        <title>Shoot transcriptome of the giant reed, Arundo donax.</title>
        <authorList>
            <person name="Barrero R.A."/>
            <person name="Guerrero F.D."/>
            <person name="Moolhuijzen P."/>
            <person name="Goolsby J.A."/>
            <person name="Tidwell J."/>
            <person name="Bellgard S.E."/>
            <person name="Bellgard M.I."/>
        </authorList>
    </citation>
    <scope>NUCLEOTIDE SEQUENCE</scope>
    <source>
        <tissue evidence="1">Shoot tissue taken approximately 20 cm above the soil surface</tissue>
    </source>
</reference>
<protein>
    <submittedName>
        <fullName evidence="1">Uncharacterized protein</fullName>
    </submittedName>
</protein>
<dbReference type="EMBL" id="GBRH01272537">
    <property type="protein sequence ID" value="JAD25358.1"/>
    <property type="molecule type" value="Transcribed_RNA"/>
</dbReference>
<dbReference type="AlphaFoldDB" id="A0A0A8YIM2"/>